<evidence type="ECO:0000256" key="8">
    <source>
        <dbReference type="ARBA" id="ARBA00029670"/>
    </source>
</evidence>
<feature type="compositionally biased region" description="Low complexity" evidence="9">
    <location>
        <begin position="536"/>
        <end position="552"/>
    </location>
</feature>
<feature type="compositionally biased region" description="Polar residues" evidence="9">
    <location>
        <begin position="315"/>
        <end position="325"/>
    </location>
</feature>
<evidence type="ECO:0000313" key="13">
    <source>
        <dbReference type="Proteomes" id="UP001595075"/>
    </source>
</evidence>
<dbReference type="PANTHER" id="PTHR46459:SF1">
    <property type="entry name" value="E1A-BINDING PROTEIN P400"/>
    <property type="match status" value="1"/>
</dbReference>
<dbReference type="SMART" id="SM00573">
    <property type="entry name" value="HSA"/>
    <property type="match status" value="1"/>
</dbReference>
<dbReference type="EMBL" id="JAZHXI010000008">
    <property type="protein sequence ID" value="KAL2068631.1"/>
    <property type="molecule type" value="Genomic_DNA"/>
</dbReference>
<feature type="region of interest" description="Disordered" evidence="9">
    <location>
        <begin position="1120"/>
        <end position="1139"/>
    </location>
</feature>
<feature type="compositionally biased region" description="Polar residues" evidence="9">
    <location>
        <begin position="1370"/>
        <end position="1379"/>
    </location>
</feature>
<feature type="region of interest" description="Disordered" evidence="9">
    <location>
        <begin position="449"/>
        <end position="631"/>
    </location>
</feature>
<dbReference type="SUPFAM" id="SSF46689">
    <property type="entry name" value="Homeodomain-like"/>
    <property type="match status" value="1"/>
</dbReference>
<feature type="compositionally biased region" description="Low complexity" evidence="9">
    <location>
        <begin position="415"/>
        <end position="426"/>
    </location>
</feature>
<feature type="region of interest" description="Disordered" evidence="9">
    <location>
        <begin position="1416"/>
        <end position="1446"/>
    </location>
</feature>
<evidence type="ECO:0000313" key="12">
    <source>
        <dbReference type="EMBL" id="KAL2068631.1"/>
    </source>
</evidence>
<reference evidence="12 13" key="1">
    <citation type="journal article" date="2024" name="Commun. Biol.">
        <title>Comparative genomic analysis of thermophilic fungi reveals convergent evolutionary adaptations and gene losses.</title>
        <authorList>
            <person name="Steindorff A.S."/>
            <person name="Aguilar-Pontes M.V."/>
            <person name="Robinson A.J."/>
            <person name="Andreopoulos B."/>
            <person name="LaButti K."/>
            <person name="Kuo A."/>
            <person name="Mondo S."/>
            <person name="Riley R."/>
            <person name="Otillar R."/>
            <person name="Haridas S."/>
            <person name="Lipzen A."/>
            <person name="Grimwood J."/>
            <person name="Schmutz J."/>
            <person name="Clum A."/>
            <person name="Reid I.D."/>
            <person name="Moisan M.C."/>
            <person name="Butler G."/>
            <person name="Nguyen T.T.M."/>
            <person name="Dewar K."/>
            <person name="Conant G."/>
            <person name="Drula E."/>
            <person name="Henrissat B."/>
            <person name="Hansel C."/>
            <person name="Singer S."/>
            <person name="Hutchinson M.I."/>
            <person name="de Vries R.P."/>
            <person name="Natvig D.O."/>
            <person name="Powell A.J."/>
            <person name="Tsang A."/>
            <person name="Grigoriev I.V."/>
        </authorList>
    </citation>
    <scope>NUCLEOTIDE SEQUENCE [LARGE SCALE GENOMIC DNA]</scope>
    <source>
        <strain evidence="12 13">CBS 494.80</strain>
    </source>
</reference>
<keyword evidence="4" id="KW-0156">Chromatin regulator</keyword>
<evidence type="ECO:0000256" key="6">
    <source>
        <dbReference type="ARBA" id="ARBA00023242"/>
    </source>
</evidence>
<comment type="subcellular location">
    <subcellularLocation>
        <location evidence="1">Nucleus</location>
    </subcellularLocation>
</comment>
<feature type="compositionally biased region" description="Basic and acidic residues" evidence="9">
    <location>
        <begin position="101"/>
        <end position="123"/>
    </location>
</feature>
<dbReference type="InterPro" id="IPR009057">
    <property type="entry name" value="Homeodomain-like_sf"/>
</dbReference>
<dbReference type="PANTHER" id="PTHR46459">
    <property type="entry name" value="E1A-BINDING PROTEIN P400-RELATED"/>
    <property type="match status" value="1"/>
</dbReference>
<dbReference type="InterPro" id="IPR001005">
    <property type="entry name" value="SANT/Myb"/>
</dbReference>
<dbReference type="Gene3D" id="1.10.10.60">
    <property type="entry name" value="Homeodomain-like"/>
    <property type="match status" value="1"/>
</dbReference>
<keyword evidence="3" id="KW-0227">DNA damage</keyword>
<feature type="region of interest" description="Disordered" evidence="9">
    <location>
        <begin position="315"/>
        <end position="370"/>
    </location>
</feature>
<evidence type="ECO:0000256" key="3">
    <source>
        <dbReference type="ARBA" id="ARBA00022763"/>
    </source>
</evidence>
<feature type="compositionally biased region" description="Low complexity" evidence="9">
    <location>
        <begin position="1478"/>
        <end position="1495"/>
    </location>
</feature>
<feature type="compositionally biased region" description="Polar residues" evidence="9">
    <location>
        <begin position="1145"/>
        <end position="1158"/>
    </location>
</feature>
<evidence type="ECO:0000256" key="1">
    <source>
        <dbReference type="ARBA" id="ARBA00004123"/>
    </source>
</evidence>
<feature type="compositionally biased region" description="Basic and acidic residues" evidence="9">
    <location>
        <begin position="339"/>
        <end position="354"/>
    </location>
</feature>
<feature type="region of interest" description="Disordered" evidence="9">
    <location>
        <begin position="407"/>
        <end position="429"/>
    </location>
</feature>
<name>A0ABR4CGJ8_9HELO</name>
<comment type="similarity">
    <text evidence="2">Belongs to the EAF1 family.</text>
</comment>
<dbReference type="SMART" id="SM00717">
    <property type="entry name" value="SANT"/>
    <property type="match status" value="1"/>
</dbReference>
<feature type="compositionally biased region" description="Low complexity" evidence="9">
    <location>
        <begin position="1507"/>
        <end position="1541"/>
    </location>
</feature>
<dbReference type="PROSITE" id="PS51204">
    <property type="entry name" value="HSA"/>
    <property type="match status" value="1"/>
</dbReference>
<evidence type="ECO:0000259" key="11">
    <source>
        <dbReference type="PROSITE" id="PS51204"/>
    </source>
</evidence>
<feature type="region of interest" description="Disordered" evidence="9">
    <location>
        <begin position="1337"/>
        <end position="1379"/>
    </location>
</feature>
<sequence>MSEVGVADRARLLRSKQLELSRIVTSRKRKLREFFAVCDHDGPLPQTNLSNPDAPPTSVAEDRFLEVTDILKDRLFDESNLPTRRQLRSDTSKLKSSSRKASPDGKPGDKQRKGSKGQRDGSKSRKSRAPTPSNKSDAGTATATPTTELGSNINSNSNSGTVPGIPMQRSTSKGSQTDLPAEATAVLDEIVEETFVNATETQASAQNGSVPVSALESDRIRTRVESRPNSPGVDPRKAMPISAEDVTDTPGQIEGLGSLDEHHKATTVHLPPKEVQEQRLRDVKAAREHRQDHNERLTINLPRDAVRNADVLSSPGSTIANSATTPAMHEASTDTSPENESRYDVERLDNKDEDASTPPAMRPTPEEVLEKEEHDRILQAQMDISTAEIMKDNITDSQPLEDQVISGEQGGDSQVNTGDVTGVTTGQLTESASEVAREIVEDEDEIIGVATSEDKTMAISNAPEAKLNDSVAKQAEVPDSEAEEDTTPAADSKIVDATTIKDSFESVPAIESAPGPSSAISKSSPKPANESNTASATPVSTPRRTPSTPAPVLERMTTRVASGAMRHKSVSEILGETPKPSATESTGNSHSPSRSSTPQSPGTRVRSLAEKAKEKERSKLSTVVFPGRPPKPAAAENSLVANGSPALAAKDDYLFPLFLKQASAGKNRPLDVVLQSAHKTITTSNAFVPYSENQTAQVLKRIQTLQEANKWMLRQPKRSAEPIRQTTHWDLLLQEAKWMRTDFREERKWRCTIASNMAHACAEWVSSSPEDRKILQVKATPPPIVDPSKDVEMADLSSQAGTHPTPDLVASAEFDSPMEDYDEEPRLNLLETVAPTAIFALQDDDVVFGLRRSPTSDKLLEELPMYGAPLRVPRMDLPTSEIDPDRFWKRDALPLNKFVEGRLELKTAPPPRKKSRFEYDLEDEDDEPVVFGEPQIKRPILAPEKTDVALFNPEHKHIRDRIHSSHQFRPPSEFQMPLQSFFECRIASQWTWDEDNELKGYVRDYSYNWSLISSLLGSKSLYVSGAERRTPWECFERWIHLEGLPADMQKTHYFRAYTSRIDAANRHVTAQNNAAPPPQPNANGQVQPAPRRRPTTSVRVERRKNQKHLTLVDAMRKLAKKRETNQQKQAHAQSMAAMRKANEVPNANRNLLGTTPQDFSKLKHDRDEQFRERVLAMQQRQEAARRLQLQQQQPGRNPVNPQQPNMANGAPRPPNASMPMNGSAPQSGQNLTVPGQNRPRPMPPQMPGQSMPNNLRVPQMPMNGIPTAQMQGQMPLPNPVLDVGLVSRAQQISQHQQAIRLQQQSQMPGQSPQMHNSPPRMNGIPQPGFQMQSNMMPPFNPNGNGISTPPANHVPSPGQGHAGSPRMGQNPLQAPPNTGAASHISMLEHQLKQKYPAATNEQITSMIQANLSKSILQQNHQQNHQQQQQQQQQHQQRQGFAQSAMNAAAGANSLAAGMNAMTNATQGTPQLYAQMLRQQQENQQKAAQAQQQAAASVVGNGQSPSMANSNLNGNGNASGGNSAQGHAHRASSGSASVQSGK</sequence>
<feature type="domain" description="HSA" evidence="11">
    <location>
        <begin position="716"/>
        <end position="798"/>
    </location>
</feature>
<evidence type="ECO:0000259" key="10">
    <source>
        <dbReference type="PROSITE" id="PS50090"/>
    </source>
</evidence>
<evidence type="ECO:0000256" key="7">
    <source>
        <dbReference type="ARBA" id="ARBA00025178"/>
    </source>
</evidence>
<gene>
    <name evidence="12" type="ORF">VTL71DRAFT_14968</name>
</gene>
<dbReference type="Proteomes" id="UP001595075">
    <property type="component" value="Unassembled WGS sequence"/>
</dbReference>
<feature type="domain" description="Myb-like" evidence="10">
    <location>
        <begin position="988"/>
        <end position="1042"/>
    </location>
</feature>
<evidence type="ECO:0000256" key="2">
    <source>
        <dbReference type="ARBA" id="ARBA00008913"/>
    </source>
</evidence>
<feature type="compositionally biased region" description="Low complexity" evidence="9">
    <location>
        <begin position="585"/>
        <end position="603"/>
    </location>
</feature>
<protein>
    <recommendedName>
        <fullName evidence="8">Vacuolar import and degradation protein 21</fullName>
    </recommendedName>
</protein>
<evidence type="ECO:0000256" key="4">
    <source>
        <dbReference type="ARBA" id="ARBA00022853"/>
    </source>
</evidence>
<dbReference type="InterPro" id="IPR014012">
    <property type="entry name" value="HSA_dom"/>
</dbReference>
<feature type="region of interest" description="Disordered" evidence="9">
    <location>
        <begin position="1477"/>
        <end position="1541"/>
    </location>
</feature>
<feature type="region of interest" description="Disordered" evidence="9">
    <location>
        <begin position="81"/>
        <end position="179"/>
    </location>
</feature>
<dbReference type="CDD" id="cd00167">
    <property type="entry name" value="SANT"/>
    <property type="match status" value="1"/>
</dbReference>
<feature type="compositionally biased region" description="Polar residues" evidence="9">
    <location>
        <begin position="130"/>
        <end position="150"/>
    </location>
</feature>
<keyword evidence="6" id="KW-0539">Nucleus</keyword>
<keyword evidence="5" id="KW-0234">DNA repair</keyword>
<feature type="region of interest" description="Disordered" evidence="9">
    <location>
        <begin position="1145"/>
        <end position="1256"/>
    </location>
</feature>
<proteinExistence type="inferred from homology"/>
<feature type="compositionally biased region" description="Basic and acidic residues" evidence="9">
    <location>
        <begin position="1160"/>
        <end position="1174"/>
    </location>
</feature>
<feature type="compositionally biased region" description="Low complexity" evidence="9">
    <location>
        <begin position="1417"/>
        <end position="1446"/>
    </location>
</feature>
<evidence type="ECO:0000256" key="5">
    <source>
        <dbReference type="ARBA" id="ARBA00023204"/>
    </source>
</evidence>
<feature type="compositionally biased region" description="Basic and acidic residues" evidence="9">
    <location>
        <begin position="607"/>
        <end position="619"/>
    </location>
</feature>
<feature type="compositionally biased region" description="Low complexity" evidence="9">
    <location>
        <begin position="512"/>
        <end position="528"/>
    </location>
</feature>
<feature type="region of interest" description="Disordered" evidence="9">
    <location>
        <begin position="1071"/>
        <end position="1111"/>
    </location>
</feature>
<comment type="function">
    <text evidence="7">Component of the NuA4 histone acetyltransferase complex which is involved in transcriptional activation of selected genes principally by acetylation of nucleosomal histone H4 and H2A. The NuA4 complex is also involved in DNA repair.</text>
</comment>
<evidence type="ECO:0000256" key="9">
    <source>
        <dbReference type="SAM" id="MobiDB-lite"/>
    </source>
</evidence>
<comment type="caution">
    <text evidence="12">The sequence shown here is derived from an EMBL/GenBank/DDBJ whole genome shotgun (WGS) entry which is preliminary data.</text>
</comment>
<feature type="compositionally biased region" description="Low complexity" evidence="9">
    <location>
        <begin position="1175"/>
        <end position="1193"/>
    </location>
</feature>
<organism evidence="12 13">
    <name type="scientific">Oculimacula yallundae</name>
    <dbReference type="NCBI Taxonomy" id="86028"/>
    <lineage>
        <taxon>Eukaryota</taxon>
        <taxon>Fungi</taxon>
        <taxon>Dikarya</taxon>
        <taxon>Ascomycota</taxon>
        <taxon>Pezizomycotina</taxon>
        <taxon>Leotiomycetes</taxon>
        <taxon>Helotiales</taxon>
        <taxon>Ploettnerulaceae</taxon>
        <taxon>Oculimacula</taxon>
    </lineage>
</organism>
<accession>A0ABR4CGJ8</accession>
<dbReference type="Pfam" id="PF13921">
    <property type="entry name" value="Myb_DNA-bind_6"/>
    <property type="match status" value="1"/>
</dbReference>
<dbReference type="PROSITE" id="PS50090">
    <property type="entry name" value="MYB_LIKE"/>
    <property type="match status" value="1"/>
</dbReference>
<feature type="compositionally biased region" description="Polar residues" evidence="9">
    <location>
        <begin position="168"/>
        <end position="178"/>
    </location>
</feature>
<dbReference type="Pfam" id="PF07529">
    <property type="entry name" value="HSA"/>
    <property type="match status" value="1"/>
</dbReference>
<feature type="compositionally biased region" description="Polar residues" evidence="9">
    <location>
        <begin position="1218"/>
        <end position="1233"/>
    </location>
</feature>
<keyword evidence="13" id="KW-1185">Reference proteome</keyword>